<name>A0AAV1HSV0_9CHLO</name>
<dbReference type="Pfam" id="PF00106">
    <property type="entry name" value="adh_short"/>
    <property type="match status" value="1"/>
</dbReference>
<dbReference type="InterPro" id="IPR036291">
    <property type="entry name" value="NAD(P)-bd_dom_sf"/>
</dbReference>
<gene>
    <name evidence="1" type="ORF">CVIRNUC_001069</name>
</gene>
<dbReference type="PANTHER" id="PTHR45458">
    <property type="entry name" value="SHORT-CHAIN DEHYDROGENASE/REDUCTASE SDR"/>
    <property type="match status" value="1"/>
</dbReference>
<comment type="caution">
    <text evidence="1">The sequence shown here is derived from an EMBL/GenBank/DDBJ whole genome shotgun (WGS) entry which is preliminary data.</text>
</comment>
<protein>
    <submittedName>
        <fullName evidence="1">Uncharacterized protein</fullName>
    </submittedName>
</protein>
<dbReference type="PRINTS" id="PR00081">
    <property type="entry name" value="GDHRDH"/>
</dbReference>
<sequence>MASQASLAVIVGSNRGIGLQLTKELHGKGHKIIAACRKASPELSAIPSIQIVEGVDVATPDGAAPLLKALQGQHISLLFLVAGYQHYDKFGGLDAAGLRIHFEINAIGPLLMVQAMRPNLGKGAKVVIISSKMGSIGDGRTGGNLYGYRMSKAAANCAGATLARDLKEEEIAVGLIHPGAVDTDMCRAVRASMGVPEKDRGKNLLAADVSAQRVLKIVDSLDMSTSGCFWAADTGEILAW</sequence>
<dbReference type="InterPro" id="IPR052184">
    <property type="entry name" value="SDR_enzymes"/>
</dbReference>
<proteinExistence type="predicted"/>
<keyword evidence="2" id="KW-1185">Reference proteome</keyword>
<dbReference type="InterPro" id="IPR002347">
    <property type="entry name" value="SDR_fam"/>
</dbReference>
<reference evidence="1 2" key="1">
    <citation type="submission" date="2023-10" db="EMBL/GenBank/DDBJ databases">
        <authorList>
            <person name="Maclean D."/>
            <person name="Macfadyen A."/>
        </authorList>
    </citation>
    <scope>NUCLEOTIDE SEQUENCE [LARGE SCALE GENOMIC DNA]</scope>
</reference>
<dbReference type="GO" id="GO:0016616">
    <property type="term" value="F:oxidoreductase activity, acting on the CH-OH group of donors, NAD or NADP as acceptor"/>
    <property type="evidence" value="ECO:0007669"/>
    <property type="project" value="TreeGrafter"/>
</dbReference>
<dbReference type="AlphaFoldDB" id="A0AAV1HSV0"/>
<dbReference type="PANTHER" id="PTHR45458:SF1">
    <property type="entry name" value="SHORT CHAIN DEHYDROGENASE"/>
    <property type="match status" value="1"/>
</dbReference>
<organism evidence="1 2">
    <name type="scientific">Coccomyxa viridis</name>
    <dbReference type="NCBI Taxonomy" id="1274662"/>
    <lineage>
        <taxon>Eukaryota</taxon>
        <taxon>Viridiplantae</taxon>
        <taxon>Chlorophyta</taxon>
        <taxon>core chlorophytes</taxon>
        <taxon>Trebouxiophyceae</taxon>
        <taxon>Trebouxiophyceae incertae sedis</taxon>
        <taxon>Coccomyxaceae</taxon>
        <taxon>Coccomyxa</taxon>
    </lineage>
</organism>
<dbReference type="Gene3D" id="3.40.50.720">
    <property type="entry name" value="NAD(P)-binding Rossmann-like Domain"/>
    <property type="match status" value="1"/>
</dbReference>
<dbReference type="EMBL" id="CAUYUE010000002">
    <property type="protein sequence ID" value="CAK0738621.1"/>
    <property type="molecule type" value="Genomic_DNA"/>
</dbReference>
<dbReference type="Proteomes" id="UP001314263">
    <property type="component" value="Unassembled WGS sequence"/>
</dbReference>
<dbReference type="CDD" id="cd05325">
    <property type="entry name" value="carb_red_sniffer_like_SDR_c"/>
    <property type="match status" value="1"/>
</dbReference>
<evidence type="ECO:0000313" key="1">
    <source>
        <dbReference type="EMBL" id="CAK0738621.1"/>
    </source>
</evidence>
<accession>A0AAV1HSV0</accession>
<dbReference type="SUPFAM" id="SSF51735">
    <property type="entry name" value="NAD(P)-binding Rossmann-fold domains"/>
    <property type="match status" value="1"/>
</dbReference>
<evidence type="ECO:0000313" key="2">
    <source>
        <dbReference type="Proteomes" id="UP001314263"/>
    </source>
</evidence>